<dbReference type="Pfam" id="PF07690">
    <property type="entry name" value="MFS_1"/>
    <property type="match status" value="1"/>
</dbReference>
<feature type="transmembrane region" description="Helical" evidence="7">
    <location>
        <begin position="364"/>
        <end position="385"/>
    </location>
</feature>
<dbReference type="RefSeq" id="WP_376809791.1">
    <property type="nucleotide sequence ID" value="NZ_JBHTAC010000048.1"/>
</dbReference>
<dbReference type="Proteomes" id="UP001596392">
    <property type="component" value="Unassembled WGS sequence"/>
</dbReference>
<sequence>MAAPYARISSGFLVSQVFFGLATSLFDMYYALHLQQVGIGPAGVGQIFSVGFIVMAVVVLPLSAVTDRFGLEPSMVVSSVGFGLTMLVMPLSDRFAAQLLLFAVNSVAAAMMLVSVNAVVGASVPDEQRRLSLFRHGFVAFLAASAAGNLLGVGLAALGGSGDYRSELLLSGALALLIGVARAMMWQRGAVRSAPAGGTLSALRDAVREHGARLGELLLLAGLVGGAGVLAIRFVPLLVVNHLGLDEQWLGWVLVADRVASVVGIFVLFPLMRRGGVFRVAGWGMCAALLFQGLGAAATGAALFLLWYLLRQGSHYAQMPVLDHTANLLAPTGVRAFVNGVQRMGIFVGSAVASLAYGTLMDQGAYRTAIVLSGVLSFLAGLLYLRRARAQRRVPVAVGEPVAR</sequence>
<keyword evidence="6 7" id="KW-0472">Membrane</keyword>
<accession>A0ABW2H6L8</accession>
<name>A0ABW2H6L8_9ACTN</name>
<comment type="caution">
    <text evidence="9">The sequence shown here is derived from an EMBL/GenBank/DDBJ whole genome shotgun (WGS) entry which is preliminary data.</text>
</comment>
<evidence type="ECO:0000256" key="2">
    <source>
        <dbReference type="ARBA" id="ARBA00022448"/>
    </source>
</evidence>
<evidence type="ECO:0000259" key="8">
    <source>
        <dbReference type="PROSITE" id="PS50850"/>
    </source>
</evidence>
<keyword evidence="5 7" id="KW-1133">Transmembrane helix</keyword>
<keyword evidence="4 7" id="KW-0812">Transmembrane</keyword>
<protein>
    <submittedName>
        <fullName evidence="9">MFS transporter</fullName>
    </submittedName>
</protein>
<reference evidence="10" key="1">
    <citation type="journal article" date="2019" name="Int. J. Syst. Evol. Microbiol.">
        <title>The Global Catalogue of Microorganisms (GCM) 10K type strain sequencing project: providing services to taxonomists for standard genome sequencing and annotation.</title>
        <authorList>
            <consortium name="The Broad Institute Genomics Platform"/>
            <consortium name="The Broad Institute Genome Sequencing Center for Infectious Disease"/>
            <person name="Wu L."/>
            <person name="Ma J."/>
        </authorList>
    </citation>
    <scope>NUCLEOTIDE SEQUENCE [LARGE SCALE GENOMIC DNA]</scope>
    <source>
        <strain evidence="10">CGMCC 1.9106</strain>
    </source>
</reference>
<evidence type="ECO:0000313" key="9">
    <source>
        <dbReference type="EMBL" id="MFC7247013.1"/>
    </source>
</evidence>
<feature type="transmembrane region" description="Helical" evidence="7">
    <location>
        <begin position="168"/>
        <end position="185"/>
    </location>
</feature>
<dbReference type="EMBL" id="JBHTAC010000048">
    <property type="protein sequence ID" value="MFC7247013.1"/>
    <property type="molecule type" value="Genomic_DNA"/>
</dbReference>
<dbReference type="PANTHER" id="PTHR23517:SF2">
    <property type="entry name" value="MULTIDRUG RESISTANCE PROTEIN MDTH"/>
    <property type="match status" value="1"/>
</dbReference>
<evidence type="ECO:0000256" key="4">
    <source>
        <dbReference type="ARBA" id="ARBA00022692"/>
    </source>
</evidence>
<gene>
    <name evidence="9" type="ORF">ACFQO7_31430</name>
</gene>
<keyword evidence="2" id="KW-0813">Transport</keyword>
<evidence type="ECO:0000256" key="5">
    <source>
        <dbReference type="ARBA" id="ARBA00022989"/>
    </source>
</evidence>
<dbReference type="PROSITE" id="PS50850">
    <property type="entry name" value="MFS"/>
    <property type="match status" value="1"/>
</dbReference>
<proteinExistence type="predicted"/>
<feature type="transmembrane region" description="Helical" evidence="7">
    <location>
        <begin position="217"/>
        <end position="237"/>
    </location>
</feature>
<dbReference type="InterPro" id="IPR036259">
    <property type="entry name" value="MFS_trans_sf"/>
</dbReference>
<feature type="domain" description="Major facilitator superfamily (MFS) profile" evidence="8">
    <location>
        <begin position="8"/>
        <end position="392"/>
    </location>
</feature>
<feature type="transmembrane region" description="Helical" evidence="7">
    <location>
        <begin position="249"/>
        <end position="271"/>
    </location>
</feature>
<evidence type="ECO:0000313" key="10">
    <source>
        <dbReference type="Proteomes" id="UP001596392"/>
    </source>
</evidence>
<evidence type="ECO:0000256" key="6">
    <source>
        <dbReference type="ARBA" id="ARBA00023136"/>
    </source>
</evidence>
<comment type="subcellular location">
    <subcellularLocation>
        <location evidence="1">Cell membrane</location>
        <topology evidence="1">Multi-pass membrane protein</topology>
    </subcellularLocation>
</comment>
<feature type="transmembrane region" description="Helical" evidence="7">
    <location>
        <begin position="95"/>
        <end position="121"/>
    </location>
</feature>
<keyword evidence="10" id="KW-1185">Reference proteome</keyword>
<dbReference type="InterPro" id="IPR011701">
    <property type="entry name" value="MFS"/>
</dbReference>
<keyword evidence="3" id="KW-1003">Cell membrane</keyword>
<dbReference type="PANTHER" id="PTHR23517">
    <property type="entry name" value="RESISTANCE PROTEIN MDTM, PUTATIVE-RELATED-RELATED"/>
    <property type="match status" value="1"/>
</dbReference>
<feature type="transmembrane region" description="Helical" evidence="7">
    <location>
        <begin position="44"/>
        <end position="62"/>
    </location>
</feature>
<dbReference type="Gene3D" id="1.20.1250.20">
    <property type="entry name" value="MFS general substrate transporter like domains"/>
    <property type="match status" value="2"/>
</dbReference>
<evidence type="ECO:0000256" key="3">
    <source>
        <dbReference type="ARBA" id="ARBA00022475"/>
    </source>
</evidence>
<organism evidence="9 10">
    <name type="scientific">Catellatospora aurea</name>
    <dbReference type="NCBI Taxonomy" id="1337874"/>
    <lineage>
        <taxon>Bacteria</taxon>
        <taxon>Bacillati</taxon>
        <taxon>Actinomycetota</taxon>
        <taxon>Actinomycetes</taxon>
        <taxon>Micromonosporales</taxon>
        <taxon>Micromonosporaceae</taxon>
        <taxon>Catellatospora</taxon>
    </lineage>
</organism>
<evidence type="ECO:0000256" key="7">
    <source>
        <dbReference type="SAM" id="Phobius"/>
    </source>
</evidence>
<feature type="transmembrane region" description="Helical" evidence="7">
    <location>
        <begin position="12"/>
        <end position="32"/>
    </location>
</feature>
<dbReference type="InterPro" id="IPR020846">
    <property type="entry name" value="MFS_dom"/>
</dbReference>
<feature type="transmembrane region" description="Helical" evidence="7">
    <location>
        <begin position="133"/>
        <end position="156"/>
    </location>
</feature>
<evidence type="ECO:0000256" key="1">
    <source>
        <dbReference type="ARBA" id="ARBA00004651"/>
    </source>
</evidence>
<dbReference type="InterPro" id="IPR050171">
    <property type="entry name" value="MFS_Transporters"/>
</dbReference>
<feature type="transmembrane region" description="Helical" evidence="7">
    <location>
        <begin position="69"/>
        <end position="89"/>
    </location>
</feature>
<feature type="transmembrane region" description="Helical" evidence="7">
    <location>
        <begin position="283"/>
        <end position="310"/>
    </location>
</feature>
<dbReference type="SUPFAM" id="SSF103473">
    <property type="entry name" value="MFS general substrate transporter"/>
    <property type="match status" value="1"/>
</dbReference>